<proteinExistence type="inferred from homology"/>
<accession>A0A9D3A1V8</accession>
<sequence length="330" mass="36025">MSEGRAKGGANELRRGGAPEGAADDPRKGATIDAAYEALVDAFCTSLVQERNLSSHTARNYRIDLADFGRWAARCGVSPLAASHRHVRMYLANLDRAQYSRRTVNRRLSALRTFFRWLIVHGYAESDPVSALSGPKTAKSLPHAIPAAQMDALLSAWEGDATPSGMRNRALLEFLYACGARVSEASGLLVRDVSFESRLAKIFGKGGKERIVPLHDAAVEAMETYAIKARPSLLSGAECPFFFVSARGAKMGTDSMRRVFKRSLVMAGIDEAYTPHDMRHSFATDLVEGGADLRSVQELLGHASLSTTQVYTHLSVAHLKEARRRAHPRG</sequence>
<feature type="region of interest" description="Disordered" evidence="10">
    <location>
        <begin position="1"/>
        <end position="27"/>
    </location>
</feature>
<feature type="domain" description="Tyr recombinase" evidence="11">
    <location>
        <begin position="140"/>
        <end position="324"/>
    </location>
</feature>
<keyword evidence="3 9" id="KW-0132">Cell division</keyword>
<dbReference type="PROSITE" id="PS51900">
    <property type="entry name" value="CB"/>
    <property type="match status" value="1"/>
</dbReference>
<dbReference type="Gene3D" id="1.10.150.130">
    <property type="match status" value="1"/>
</dbReference>
<feature type="active site" evidence="9">
    <location>
        <position position="181"/>
    </location>
</feature>
<reference evidence="13" key="2">
    <citation type="submission" date="2021-09" db="EMBL/GenBank/DDBJ databases">
        <authorList>
            <person name="Gilroy R."/>
        </authorList>
    </citation>
    <scope>NUCLEOTIDE SEQUENCE</scope>
    <source>
        <strain evidence="13">ChiGjej6B6-11269</strain>
    </source>
</reference>
<dbReference type="InterPro" id="IPR044068">
    <property type="entry name" value="CB"/>
</dbReference>
<comment type="subunit">
    <text evidence="9">Forms a cyclic heterotetrameric complex composed of two molecules of XerC and two molecules of XerD.</text>
</comment>
<dbReference type="GO" id="GO:0005737">
    <property type="term" value="C:cytoplasm"/>
    <property type="evidence" value="ECO:0007669"/>
    <property type="project" value="UniProtKB-SubCell"/>
</dbReference>
<evidence type="ECO:0000259" key="12">
    <source>
        <dbReference type="PROSITE" id="PS51900"/>
    </source>
</evidence>
<evidence type="ECO:0000256" key="9">
    <source>
        <dbReference type="HAMAP-Rule" id="MF_01808"/>
    </source>
</evidence>
<dbReference type="Proteomes" id="UP000786989">
    <property type="component" value="Unassembled WGS sequence"/>
</dbReference>
<feature type="active site" evidence="9">
    <location>
        <position position="276"/>
    </location>
</feature>
<gene>
    <name evidence="9" type="primary">xerC</name>
    <name evidence="13" type="ORF">K8U77_08050</name>
</gene>
<dbReference type="GO" id="GO:0051301">
    <property type="term" value="P:cell division"/>
    <property type="evidence" value="ECO:0007669"/>
    <property type="project" value="UniProtKB-KW"/>
</dbReference>
<feature type="active site" description="O-(3'-phospho-DNA)-tyrosine intermediate" evidence="9">
    <location>
        <position position="311"/>
    </location>
</feature>
<name>A0A9D3A1V8_9ACTN</name>
<comment type="subcellular location">
    <subcellularLocation>
        <location evidence="1 9">Cytoplasm</location>
    </subcellularLocation>
</comment>
<reference evidence="13" key="1">
    <citation type="journal article" date="2021" name="PeerJ">
        <title>Extensive microbial diversity within the chicken gut microbiome revealed by metagenomics and culture.</title>
        <authorList>
            <person name="Gilroy R."/>
            <person name="Ravi A."/>
            <person name="Getino M."/>
            <person name="Pursley I."/>
            <person name="Horton D.L."/>
            <person name="Alikhan N.F."/>
            <person name="Baker D."/>
            <person name="Gharbi K."/>
            <person name="Hall N."/>
            <person name="Watson M."/>
            <person name="Adriaenssens E.M."/>
            <person name="Foster-Nyarko E."/>
            <person name="Jarju S."/>
            <person name="Secka A."/>
            <person name="Antonio M."/>
            <person name="Oren A."/>
            <person name="Chaudhuri R.R."/>
            <person name="La Ragione R."/>
            <person name="Hildebrand F."/>
            <person name="Pallen M.J."/>
        </authorList>
    </citation>
    <scope>NUCLEOTIDE SEQUENCE</scope>
    <source>
        <strain evidence="13">ChiGjej6B6-11269</strain>
    </source>
</reference>
<dbReference type="InterPro" id="IPR023009">
    <property type="entry name" value="Tyrosine_recombinase_XerC/XerD"/>
</dbReference>
<keyword evidence="7 9" id="KW-0233">DNA recombination</keyword>
<feature type="active site" evidence="9">
    <location>
        <position position="205"/>
    </location>
</feature>
<dbReference type="Pfam" id="PF02899">
    <property type="entry name" value="Phage_int_SAM_1"/>
    <property type="match status" value="1"/>
</dbReference>
<organism evidence="13 14">
    <name type="scientific">Slackia equolifaciens</name>
    <dbReference type="NCBI Taxonomy" id="498718"/>
    <lineage>
        <taxon>Bacteria</taxon>
        <taxon>Bacillati</taxon>
        <taxon>Actinomycetota</taxon>
        <taxon>Coriobacteriia</taxon>
        <taxon>Eggerthellales</taxon>
        <taxon>Eggerthellaceae</taxon>
        <taxon>Slackia</taxon>
    </lineage>
</organism>
<dbReference type="InterPro" id="IPR002104">
    <property type="entry name" value="Integrase_catalytic"/>
</dbReference>
<keyword evidence="4 9" id="KW-0159">Chromosome partition</keyword>
<dbReference type="InterPro" id="IPR004107">
    <property type="entry name" value="Integrase_SAM-like_N"/>
</dbReference>
<dbReference type="HAMAP" id="MF_01808">
    <property type="entry name" value="Recomb_XerC_XerD"/>
    <property type="match status" value="1"/>
</dbReference>
<evidence type="ECO:0000256" key="2">
    <source>
        <dbReference type="ARBA" id="ARBA00022490"/>
    </source>
</evidence>
<comment type="function">
    <text evidence="9">Site-specific tyrosine recombinase, which acts by catalyzing the cutting and rejoining of the recombining DNA molecules. The XerC-XerD complex is essential to convert dimers of the bacterial chromosome into monomers to permit their segregation at cell division. It also contributes to the segregational stability of plasmids.</text>
</comment>
<dbReference type="InterPro" id="IPR011010">
    <property type="entry name" value="DNA_brk_join_enz"/>
</dbReference>
<dbReference type="InterPro" id="IPR010998">
    <property type="entry name" value="Integrase_recombinase_N"/>
</dbReference>
<dbReference type="CDD" id="cd00798">
    <property type="entry name" value="INT_XerDC_C"/>
    <property type="match status" value="1"/>
</dbReference>
<evidence type="ECO:0000313" key="13">
    <source>
        <dbReference type="EMBL" id="HJF66046.1"/>
    </source>
</evidence>
<evidence type="ECO:0000256" key="10">
    <source>
        <dbReference type="SAM" id="MobiDB-lite"/>
    </source>
</evidence>
<feature type="compositionally biased region" description="Basic and acidic residues" evidence="10">
    <location>
        <begin position="1"/>
        <end position="17"/>
    </location>
</feature>
<evidence type="ECO:0000259" key="11">
    <source>
        <dbReference type="PROSITE" id="PS51898"/>
    </source>
</evidence>
<dbReference type="EMBL" id="DYWI01000156">
    <property type="protein sequence ID" value="HJF66046.1"/>
    <property type="molecule type" value="Genomic_DNA"/>
</dbReference>
<dbReference type="SUPFAM" id="SSF56349">
    <property type="entry name" value="DNA breaking-rejoining enzymes"/>
    <property type="match status" value="1"/>
</dbReference>
<keyword evidence="2 9" id="KW-0963">Cytoplasm</keyword>
<dbReference type="InterPro" id="IPR050090">
    <property type="entry name" value="Tyrosine_recombinase_XerCD"/>
</dbReference>
<comment type="similarity">
    <text evidence="9">Belongs to the 'phage' integrase family. XerC subfamily.</text>
</comment>
<dbReference type="NCBIfam" id="NF001399">
    <property type="entry name" value="PRK00283.1"/>
    <property type="match status" value="1"/>
</dbReference>
<keyword evidence="5 9" id="KW-0229">DNA integration</keyword>
<dbReference type="GO" id="GO:0006313">
    <property type="term" value="P:DNA transposition"/>
    <property type="evidence" value="ECO:0007669"/>
    <property type="project" value="UniProtKB-UniRule"/>
</dbReference>
<dbReference type="GO" id="GO:0007059">
    <property type="term" value="P:chromosome segregation"/>
    <property type="evidence" value="ECO:0007669"/>
    <property type="project" value="UniProtKB-UniRule"/>
</dbReference>
<dbReference type="PANTHER" id="PTHR30349:SF77">
    <property type="entry name" value="TYROSINE RECOMBINASE XERC"/>
    <property type="match status" value="1"/>
</dbReference>
<dbReference type="Gene3D" id="1.10.443.10">
    <property type="entry name" value="Intergrase catalytic core"/>
    <property type="match status" value="1"/>
</dbReference>
<evidence type="ECO:0000256" key="5">
    <source>
        <dbReference type="ARBA" id="ARBA00022908"/>
    </source>
</evidence>
<feature type="active site" evidence="9">
    <location>
        <position position="279"/>
    </location>
</feature>
<evidence type="ECO:0000256" key="4">
    <source>
        <dbReference type="ARBA" id="ARBA00022829"/>
    </source>
</evidence>
<keyword evidence="6 9" id="KW-0238">DNA-binding</keyword>
<evidence type="ECO:0000256" key="7">
    <source>
        <dbReference type="ARBA" id="ARBA00023172"/>
    </source>
</evidence>
<keyword evidence="8 9" id="KW-0131">Cell cycle</keyword>
<evidence type="ECO:0000313" key="14">
    <source>
        <dbReference type="Proteomes" id="UP000786989"/>
    </source>
</evidence>
<dbReference type="GO" id="GO:0003677">
    <property type="term" value="F:DNA binding"/>
    <property type="evidence" value="ECO:0007669"/>
    <property type="project" value="UniProtKB-UniRule"/>
</dbReference>
<dbReference type="GO" id="GO:0009037">
    <property type="term" value="F:tyrosine-based site-specific recombinase activity"/>
    <property type="evidence" value="ECO:0007669"/>
    <property type="project" value="UniProtKB-UniRule"/>
</dbReference>
<comment type="caution">
    <text evidence="13">The sequence shown here is derived from an EMBL/GenBank/DDBJ whole genome shotgun (WGS) entry which is preliminary data.</text>
</comment>
<dbReference type="AlphaFoldDB" id="A0A9D3A1V8"/>
<evidence type="ECO:0000256" key="8">
    <source>
        <dbReference type="ARBA" id="ARBA00023306"/>
    </source>
</evidence>
<evidence type="ECO:0000256" key="6">
    <source>
        <dbReference type="ARBA" id="ARBA00023125"/>
    </source>
</evidence>
<dbReference type="InterPro" id="IPR013762">
    <property type="entry name" value="Integrase-like_cat_sf"/>
</dbReference>
<feature type="active site" evidence="9">
    <location>
        <position position="302"/>
    </location>
</feature>
<evidence type="ECO:0000256" key="3">
    <source>
        <dbReference type="ARBA" id="ARBA00022618"/>
    </source>
</evidence>
<feature type="domain" description="Core-binding (CB)" evidence="12">
    <location>
        <begin position="34"/>
        <end position="119"/>
    </location>
</feature>
<dbReference type="PROSITE" id="PS51898">
    <property type="entry name" value="TYR_RECOMBINASE"/>
    <property type="match status" value="1"/>
</dbReference>
<dbReference type="PANTHER" id="PTHR30349">
    <property type="entry name" value="PHAGE INTEGRASE-RELATED"/>
    <property type="match status" value="1"/>
</dbReference>
<evidence type="ECO:0000256" key="1">
    <source>
        <dbReference type="ARBA" id="ARBA00004496"/>
    </source>
</evidence>
<dbReference type="Pfam" id="PF00589">
    <property type="entry name" value="Phage_integrase"/>
    <property type="match status" value="1"/>
</dbReference>
<protein>
    <recommendedName>
        <fullName evidence="9">Tyrosine recombinase XerC</fullName>
    </recommendedName>
</protein>